<evidence type="ECO:0000313" key="4">
    <source>
        <dbReference type="EMBL" id="ATP59357.1"/>
    </source>
</evidence>
<dbReference type="GO" id="GO:0051082">
    <property type="term" value="F:unfolded protein binding"/>
    <property type="evidence" value="ECO:0007669"/>
    <property type="project" value="InterPro"/>
</dbReference>
<dbReference type="OrthoDB" id="9788552at2"/>
<evidence type="ECO:0000256" key="3">
    <source>
        <dbReference type="SAM" id="SignalP"/>
    </source>
</evidence>
<dbReference type="GO" id="GO:0005829">
    <property type="term" value="C:cytosol"/>
    <property type="evidence" value="ECO:0007669"/>
    <property type="project" value="TreeGrafter"/>
</dbReference>
<feature type="signal peptide" evidence="3">
    <location>
        <begin position="1"/>
        <end position="19"/>
    </location>
</feature>
<dbReference type="Pfam" id="PF03938">
    <property type="entry name" value="OmpH"/>
    <property type="match status" value="1"/>
</dbReference>
<dbReference type="Gene3D" id="3.30.910.20">
    <property type="entry name" value="Skp domain"/>
    <property type="match status" value="1"/>
</dbReference>
<evidence type="ECO:0000256" key="2">
    <source>
        <dbReference type="ARBA" id="ARBA00022729"/>
    </source>
</evidence>
<dbReference type="InterPro" id="IPR005632">
    <property type="entry name" value="Chaperone_Skp"/>
</dbReference>
<dbReference type="KEGG" id="pgs:CPT03_22475"/>
<accession>A0A2D1UCM4</accession>
<gene>
    <name evidence="4" type="ORF">CPT03_22475</name>
</gene>
<dbReference type="PANTHER" id="PTHR35089:SF1">
    <property type="entry name" value="CHAPERONE PROTEIN SKP"/>
    <property type="match status" value="1"/>
</dbReference>
<dbReference type="SMART" id="SM00935">
    <property type="entry name" value="OmpH"/>
    <property type="match status" value="1"/>
</dbReference>
<proteinExistence type="inferred from homology"/>
<dbReference type="SUPFAM" id="SSF111384">
    <property type="entry name" value="OmpH-like"/>
    <property type="match status" value="1"/>
</dbReference>
<dbReference type="EMBL" id="CP024091">
    <property type="protein sequence ID" value="ATP59357.1"/>
    <property type="molecule type" value="Genomic_DNA"/>
</dbReference>
<keyword evidence="2 3" id="KW-0732">Signal</keyword>
<dbReference type="RefSeq" id="WP_099441225.1">
    <property type="nucleotide sequence ID" value="NZ_CP024091.1"/>
</dbReference>
<dbReference type="AlphaFoldDB" id="A0A2D1UCM4"/>
<dbReference type="Proteomes" id="UP000223749">
    <property type="component" value="Chromosome"/>
</dbReference>
<organism evidence="4 5">
    <name type="scientific">Pedobacter ginsengisoli</name>
    <dbReference type="NCBI Taxonomy" id="363852"/>
    <lineage>
        <taxon>Bacteria</taxon>
        <taxon>Pseudomonadati</taxon>
        <taxon>Bacteroidota</taxon>
        <taxon>Sphingobacteriia</taxon>
        <taxon>Sphingobacteriales</taxon>
        <taxon>Sphingobacteriaceae</taxon>
        <taxon>Pedobacter</taxon>
    </lineage>
</organism>
<feature type="chain" id="PRO_5013568353" description="Outer membrane chaperone Skp" evidence="3">
    <location>
        <begin position="20"/>
        <end position="176"/>
    </location>
</feature>
<dbReference type="GO" id="GO:0050821">
    <property type="term" value="P:protein stabilization"/>
    <property type="evidence" value="ECO:0007669"/>
    <property type="project" value="TreeGrafter"/>
</dbReference>
<evidence type="ECO:0008006" key="6">
    <source>
        <dbReference type="Google" id="ProtNLM"/>
    </source>
</evidence>
<dbReference type="PANTHER" id="PTHR35089">
    <property type="entry name" value="CHAPERONE PROTEIN SKP"/>
    <property type="match status" value="1"/>
</dbReference>
<sequence length="176" mass="20474">MKKYFLICFLLFTGFGAFAQKFAYVDTEYILKHLPEYKSALDQMNVLSQQWQEKVDANFTEIDKMYKAYQADQVLLTEDMRKRRENEIIEKEKAAKEFQRKIFGPDGDLFQTRSKLLSPIQDKVTKAIAEIAKVKLLDFIFDKSSEATMMIYASSTYDVSNDVIVRLGFKPGTMLK</sequence>
<protein>
    <recommendedName>
        <fullName evidence="6">Outer membrane chaperone Skp</fullName>
    </recommendedName>
</protein>
<dbReference type="InterPro" id="IPR024930">
    <property type="entry name" value="Skp_dom_sf"/>
</dbReference>
<reference evidence="4 5" key="1">
    <citation type="submission" date="2017-10" db="EMBL/GenBank/DDBJ databases">
        <title>Whole genome of Pedobacter ginsengisoli T01R-27 isolated from tomato rhizosphere.</title>
        <authorList>
            <person name="Weon H.-Y."/>
            <person name="Lee S.A."/>
            <person name="Sang M.K."/>
            <person name="Song J."/>
        </authorList>
    </citation>
    <scope>NUCLEOTIDE SEQUENCE [LARGE SCALE GENOMIC DNA]</scope>
    <source>
        <strain evidence="4 5">T01R-27</strain>
    </source>
</reference>
<comment type="similarity">
    <text evidence="1">Belongs to the Skp family.</text>
</comment>
<keyword evidence="5" id="KW-1185">Reference proteome</keyword>
<evidence type="ECO:0000256" key="1">
    <source>
        <dbReference type="ARBA" id="ARBA00009091"/>
    </source>
</evidence>
<name>A0A2D1UCM4_9SPHI</name>
<evidence type="ECO:0000313" key="5">
    <source>
        <dbReference type="Proteomes" id="UP000223749"/>
    </source>
</evidence>